<dbReference type="OrthoDB" id="2361671at2"/>
<name>A0A1W7ABX6_9STAP</name>
<proteinExistence type="predicted"/>
<reference evidence="1 3" key="1">
    <citation type="journal article" date="2017" name="Int. J. Syst. Evol. Microbiol.">
        <title>Macrococcus canis sp. nov., a skin bacterium associated with infections in dogs.</title>
        <authorList>
            <person name="Gobeli Brawand S."/>
            <person name="Cotting K."/>
            <person name="Gomez-Sanz E."/>
            <person name="Collaud A."/>
            <person name="Thomann A."/>
            <person name="Brodard I."/>
            <person name="Rodriguez-Campos S."/>
            <person name="Strauss C."/>
            <person name="Perreten V."/>
        </authorList>
    </citation>
    <scope>NUCLEOTIDE SEQUENCE [LARGE SCALE GENOMIC DNA]</scope>
    <source>
        <strain evidence="1 3">KM45013</strain>
    </source>
</reference>
<sequence length="63" mass="7637">MKQFYDVQKLLQKFGIIIYFKDEKNTLAMMDEELKSLHDAMLIDNETFIQARLLINQRRMNKL</sequence>
<dbReference type="InterPro" id="IPR009256">
    <property type="entry name" value="YqgQ-like"/>
</dbReference>
<reference evidence="1" key="2">
    <citation type="submission" date="2017-04" db="EMBL/GenBank/DDBJ databases">
        <authorList>
            <person name="Afonso C.L."/>
            <person name="Miller P.J."/>
            <person name="Scott M.A."/>
            <person name="Spackman E."/>
            <person name="Goraichik I."/>
            <person name="Dimitrov K.M."/>
            <person name="Suarez D.L."/>
            <person name="Swayne D.E."/>
        </authorList>
    </citation>
    <scope>NUCLEOTIDE SEQUENCE</scope>
    <source>
        <strain evidence="1">KM45013</strain>
    </source>
</reference>
<accession>A0A1W7ABX6</accession>
<dbReference type="KEGG" id="mcak:MCCS_14760"/>
<dbReference type="RefSeq" id="WP_086042738.1">
    <property type="nucleotide sequence ID" value="NZ_CBCRZA010000002.1"/>
</dbReference>
<dbReference type="EMBL" id="CP021059">
    <property type="protein sequence ID" value="ARQ07117.1"/>
    <property type="molecule type" value="Genomic_DNA"/>
</dbReference>
<dbReference type="Gene3D" id="1.10.287.760">
    <property type="entry name" value="YqgQ-like"/>
    <property type="match status" value="1"/>
</dbReference>
<dbReference type="GeneID" id="35295587"/>
<organism evidence="1 3">
    <name type="scientific">Macrococcoides canis</name>
    <dbReference type="NCBI Taxonomy" id="1855823"/>
    <lineage>
        <taxon>Bacteria</taxon>
        <taxon>Bacillati</taxon>
        <taxon>Bacillota</taxon>
        <taxon>Bacilli</taxon>
        <taxon>Bacillales</taxon>
        <taxon>Staphylococcaceae</taxon>
        <taxon>Macrococcoides</taxon>
    </lineage>
</organism>
<dbReference type="Pfam" id="PF06014">
    <property type="entry name" value="YqgQ-like"/>
    <property type="match status" value="1"/>
</dbReference>
<dbReference type="STRING" id="1855823.MCCS_14760"/>
<evidence type="ECO:0000313" key="1">
    <source>
        <dbReference type="EMBL" id="ARQ07117.1"/>
    </source>
</evidence>
<evidence type="ECO:0000313" key="2">
    <source>
        <dbReference type="EMBL" id="QIH78587.1"/>
    </source>
</evidence>
<dbReference type="Proteomes" id="UP000501122">
    <property type="component" value="Chromosome"/>
</dbReference>
<gene>
    <name evidence="2" type="ORF">GTN30_07855</name>
    <name evidence="1" type="ORF">MCCS_14760</name>
</gene>
<dbReference type="AlphaFoldDB" id="A0A1W7ABX6"/>
<dbReference type="InterPro" id="IPR023164">
    <property type="entry name" value="YqgQ-like_sf"/>
</dbReference>
<dbReference type="SUPFAM" id="SSF158379">
    <property type="entry name" value="YqgQ-like"/>
    <property type="match status" value="1"/>
</dbReference>
<dbReference type="Proteomes" id="UP000194154">
    <property type="component" value="Chromosome"/>
</dbReference>
<evidence type="ECO:0000313" key="3">
    <source>
        <dbReference type="Proteomes" id="UP000194154"/>
    </source>
</evidence>
<protein>
    <submittedName>
        <fullName evidence="2">DUF910 family protein</fullName>
    </submittedName>
</protein>
<reference evidence="2" key="3">
    <citation type="journal article" date="2020" name="Antimicrob. Agents Chemother.">
        <title>The novel macrolide resistance genes mef(D), msr(F) and msr(H) are present on resistance islands in Macrococcus canis, Macrococcus caseolyticus and Staphylococcus aureus.</title>
        <authorList>
            <person name="Schwendener S."/>
            <person name="Dona V."/>
            <person name="Perreten V."/>
        </authorList>
    </citation>
    <scope>NUCLEOTIDE SEQUENCE</scope>
    <source>
        <strain evidence="2">Epi0076A</strain>
    </source>
</reference>
<dbReference type="EMBL" id="CP047363">
    <property type="protein sequence ID" value="QIH78587.1"/>
    <property type="molecule type" value="Genomic_DNA"/>
</dbReference>
<keyword evidence="3" id="KW-1185">Reference proteome</keyword>